<protein>
    <submittedName>
        <fullName evidence="1">Uncharacterized protein DUF3987</fullName>
    </submittedName>
</protein>
<dbReference type="Proteomes" id="UP000254848">
    <property type="component" value="Unassembled WGS sequence"/>
</dbReference>
<keyword evidence="2" id="KW-1185">Reference proteome</keyword>
<evidence type="ECO:0000313" key="2">
    <source>
        <dbReference type="Proteomes" id="UP000254848"/>
    </source>
</evidence>
<reference evidence="1 2" key="1">
    <citation type="submission" date="2018-07" db="EMBL/GenBank/DDBJ databases">
        <title>Genomic Encyclopedia of Type Strains, Phase IV (KMG-IV): sequencing the most valuable type-strain genomes for metagenomic binning, comparative biology and taxonomic classification.</title>
        <authorList>
            <person name="Goeker M."/>
        </authorList>
    </citation>
    <scope>NUCLEOTIDE SEQUENCE [LARGE SCALE GENOMIC DNA]</scope>
    <source>
        <strain evidence="1 2">DSM 103736</strain>
    </source>
</reference>
<dbReference type="Pfam" id="PF13148">
    <property type="entry name" value="DUF3987"/>
    <property type="match status" value="1"/>
</dbReference>
<comment type="caution">
    <text evidence="1">The sequence shown here is derived from an EMBL/GenBank/DDBJ whole genome shotgun (WGS) entry which is preliminary data.</text>
</comment>
<proteinExistence type="predicted"/>
<dbReference type="InterPro" id="IPR025048">
    <property type="entry name" value="DUF3987"/>
</dbReference>
<dbReference type="OrthoDB" id="9067983at2"/>
<name>A0A370QN58_9GAMM</name>
<gene>
    <name evidence="1" type="ORF">C8D90_107131</name>
</gene>
<organism evidence="1 2">
    <name type="scientific">Enterobacillus tribolii</name>
    <dbReference type="NCBI Taxonomy" id="1487935"/>
    <lineage>
        <taxon>Bacteria</taxon>
        <taxon>Pseudomonadati</taxon>
        <taxon>Pseudomonadota</taxon>
        <taxon>Gammaproteobacteria</taxon>
        <taxon>Enterobacterales</taxon>
        <taxon>Hafniaceae</taxon>
        <taxon>Enterobacillus</taxon>
    </lineage>
</organism>
<sequence>MSYFPPALPLVNSASPFPVDALPLIMQNAINYLQDGGKVPTVLAVNAVLAAVSLACHSHINVLNPYTDIEEHCSLNILTLADSGTGKSSVSKQVMKPFDAFRAELAESHRVNQAVWREDYVVWKTSLKALESKLRDTIKKDLCTDEAQAALKSHASIEPRKPLLPTLVYNDTSLAALIAGLNAYPCAGLISDEASNFFDARLKDNLAFYNKAWDGDVYEHNRHQRATQCFKPTLTVSLMLQPSLFFDYMKKDGDKALESGFLSRFLFSNITPNNTLSSCMLSYHYRPDTAYRDESALIYFHDLIGKLLGQQLKKINSGEGKKKVLKLSPEAEAHWETMREHWLAYTLPGCAWSYIKPMVLKASTNALRIAALLNYVGNQEEDIISLNVISQASAIMTWYLNHTAAWFYQFTDEYKFQQDVQILTQWIYHKFRSTNGLPFKKNDVIKYGPNKFRRSERLEPLLNAIMNTGVFTYIVKSPENPAIYITWLMNDGRYMPFYDDKQPPSPQNLA</sequence>
<dbReference type="AlphaFoldDB" id="A0A370QN58"/>
<accession>A0A370QN58</accession>
<dbReference type="RefSeq" id="WP_115459356.1">
    <property type="nucleotide sequence ID" value="NZ_QRAP01000007.1"/>
</dbReference>
<dbReference type="EMBL" id="QRAP01000007">
    <property type="protein sequence ID" value="RDK89480.1"/>
    <property type="molecule type" value="Genomic_DNA"/>
</dbReference>
<evidence type="ECO:0000313" key="1">
    <source>
        <dbReference type="EMBL" id="RDK89480.1"/>
    </source>
</evidence>